<keyword evidence="1 3" id="KW-0547">Nucleotide-binding</keyword>
<evidence type="ECO:0000313" key="7">
    <source>
        <dbReference type="Proteomes" id="UP000063147"/>
    </source>
</evidence>
<dbReference type="InterPro" id="IPR030378">
    <property type="entry name" value="G_CP_dom"/>
</dbReference>
<dbReference type="InterPro" id="IPR010914">
    <property type="entry name" value="RsgA_GTPase_dom"/>
</dbReference>
<dbReference type="GO" id="GO:0019843">
    <property type="term" value="F:rRNA binding"/>
    <property type="evidence" value="ECO:0007669"/>
    <property type="project" value="UniProtKB-KW"/>
</dbReference>
<organism evidence="6 7">
    <name type="scientific">Fusobacterium animalis</name>
    <dbReference type="NCBI Taxonomy" id="76859"/>
    <lineage>
        <taxon>Bacteria</taxon>
        <taxon>Fusobacteriati</taxon>
        <taxon>Fusobacteriota</taxon>
        <taxon>Fusobacteriia</taxon>
        <taxon>Fusobacteriales</taxon>
        <taxon>Fusobacteriaceae</taxon>
        <taxon>Fusobacterium</taxon>
    </lineage>
</organism>
<evidence type="ECO:0000256" key="1">
    <source>
        <dbReference type="ARBA" id="ARBA00022741"/>
    </source>
</evidence>
<dbReference type="InterPro" id="IPR004881">
    <property type="entry name" value="Ribosome_biogen_GTPase_RsgA"/>
</dbReference>
<keyword evidence="3" id="KW-0378">Hydrolase</keyword>
<proteinExistence type="inferred from homology"/>
<dbReference type="GO" id="GO:0005525">
    <property type="term" value="F:GTP binding"/>
    <property type="evidence" value="ECO:0007669"/>
    <property type="project" value="UniProtKB-UniRule"/>
</dbReference>
<feature type="domain" description="EngC GTPase" evidence="4">
    <location>
        <begin position="41"/>
        <end position="191"/>
    </location>
</feature>
<keyword evidence="3" id="KW-0699">rRNA-binding</keyword>
<dbReference type="Gene3D" id="1.10.40.50">
    <property type="entry name" value="Probable gtpase engc, domain 3"/>
    <property type="match status" value="1"/>
</dbReference>
<comment type="function">
    <text evidence="3">One of several proteins that assist in the late maturation steps of the functional core of the 30S ribosomal subunit. Helps release RbfA from mature subunits. May play a role in the assembly of ribosomal proteins into the subunit. Circularly permuted GTPase that catalyzes slow GTP hydrolysis, GTPase activity is stimulated by the 30S ribosomal subunit.</text>
</comment>
<name>A0A0M4RGZ2_9FUSO</name>
<dbReference type="HAMAP" id="MF_01820">
    <property type="entry name" value="GTPase_RsgA"/>
    <property type="match status" value="1"/>
</dbReference>
<dbReference type="AlphaFoldDB" id="A0A0M4RGZ2"/>
<keyword evidence="3" id="KW-0963">Cytoplasm</keyword>
<dbReference type="GO" id="GO:0042274">
    <property type="term" value="P:ribosomal small subunit biogenesis"/>
    <property type="evidence" value="ECO:0007669"/>
    <property type="project" value="UniProtKB-UniRule"/>
</dbReference>
<dbReference type="GO" id="GO:0003924">
    <property type="term" value="F:GTPase activity"/>
    <property type="evidence" value="ECO:0007669"/>
    <property type="project" value="UniProtKB-UniRule"/>
</dbReference>
<evidence type="ECO:0000259" key="4">
    <source>
        <dbReference type="PROSITE" id="PS50936"/>
    </source>
</evidence>
<comment type="subunit">
    <text evidence="3">Monomer. Associates with 30S ribosomal subunit, binds 16S rRNA.</text>
</comment>
<dbReference type="NCBIfam" id="TIGR00157">
    <property type="entry name" value="ribosome small subunit-dependent GTPase A"/>
    <property type="match status" value="1"/>
</dbReference>
<keyword evidence="3" id="KW-0694">RNA-binding</keyword>
<feature type="domain" description="CP-type G" evidence="5">
    <location>
        <begin position="32"/>
        <end position="193"/>
    </location>
</feature>
<dbReference type="SUPFAM" id="SSF52540">
    <property type="entry name" value="P-loop containing nucleoside triphosphate hydrolases"/>
    <property type="match status" value="1"/>
</dbReference>
<gene>
    <name evidence="3" type="primary">rsgA</name>
    <name evidence="6" type="ORF">RN98_08180</name>
</gene>
<dbReference type="PANTHER" id="PTHR32120:SF11">
    <property type="entry name" value="SMALL RIBOSOMAL SUBUNIT BIOGENESIS GTPASE RSGA 1, MITOCHONDRIAL-RELATED"/>
    <property type="match status" value="1"/>
</dbReference>
<dbReference type="CDD" id="cd01854">
    <property type="entry name" value="YjeQ_EngC"/>
    <property type="match status" value="1"/>
</dbReference>
<feature type="binding site" evidence="3">
    <location>
        <begin position="135"/>
        <end position="143"/>
    </location>
    <ligand>
        <name>GTP</name>
        <dbReference type="ChEBI" id="CHEBI:37565"/>
    </ligand>
</feature>
<dbReference type="InterPro" id="IPR027417">
    <property type="entry name" value="P-loop_NTPase"/>
</dbReference>
<dbReference type="Gene3D" id="3.40.50.300">
    <property type="entry name" value="P-loop containing nucleotide triphosphate hydrolases"/>
    <property type="match status" value="1"/>
</dbReference>
<reference evidence="7" key="1">
    <citation type="submission" date="2015-09" db="EMBL/GenBank/DDBJ databases">
        <authorList>
            <person name="Kook J.-K."/>
            <person name="Park S.-N."/>
            <person name="Lim Y.K."/>
            <person name="Jo E."/>
        </authorList>
    </citation>
    <scope>NUCLEOTIDE SEQUENCE [LARGE SCALE GENOMIC DNA]</scope>
    <source>
        <strain evidence="7">KCOM 1279</strain>
    </source>
</reference>
<evidence type="ECO:0000259" key="5">
    <source>
        <dbReference type="PROSITE" id="PS51721"/>
    </source>
</evidence>
<keyword evidence="3" id="KW-0479">Metal-binding</keyword>
<evidence type="ECO:0000256" key="2">
    <source>
        <dbReference type="ARBA" id="ARBA00023134"/>
    </source>
</evidence>
<accession>A0A0M4RGZ2</accession>
<evidence type="ECO:0000256" key="3">
    <source>
        <dbReference type="HAMAP-Rule" id="MF_01820"/>
    </source>
</evidence>
<dbReference type="EMBL" id="CP012713">
    <property type="protein sequence ID" value="ALF18898.1"/>
    <property type="molecule type" value="Genomic_DNA"/>
</dbReference>
<dbReference type="PATRIC" id="fig|76859.3.peg.1652"/>
<feature type="binding site" evidence="3">
    <location>
        <position position="217"/>
    </location>
    <ligand>
        <name>Zn(2+)</name>
        <dbReference type="ChEBI" id="CHEBI:29105"/>
    </ligand>
</feature>
<dbReference type="EC" id="3.6.1.-" evidence="3"/>
<dbReference type="GO" id="GO:0046872">
    <property type="term" value="F:metal ion binding"/>
    <property type="evidence" value="ECO:0007669"/>
    <property type="project" value="UniProtKB-KW"/>
</dbReference>
<feature type="binding site" evidence="3">
    <location>
        <position position="224"/>
    </location>
    <ligand>
        <name>Zn(2+)</name>
        <dbReference type="ChEBI" id="CHEBI:29105"/>
    </ligand>
</feature>
<feature type="binding site" evidence="3">
    <location>
        <position position="230"/>
    </location>
    <ligand>
        <name>Zn(2+)</name>
        <dbReference type="ChEBI" id="CHEBI:29105"/>
    </ligand>
</feature>
<dbReference type="GO" id="GO:0005737">
    <property type="term" value="C:cytoplasm"/>
    <property type="evidence" value="ECO:0007669"/>
    <property type="project" value="UniProtKB-SubCell"/>
</dbReference>
<keyword evidence="3" id="KW-0690">Ribosome biogenesis</keyword>
<comment type="cofactor">
    <cofactor evidence="3">
        <name>Zn(2+)</name>
        <dbReference type="ChEBI" id="CHEBI:29105"/>
    </cofactor>
    <text evidence="3">Binds 1 zinc ion per subunit.</text>
</comment>
<dbReference type="Pfam" id="PF03193">
    <property type="entry name" value="RsgA_GTPase"/>
    <property type="match status" value="1"/>
</dbReference>
<dbReference type="PROSITE" id="PS50936">
    <property type="entry name" value="ENGC_GTPASE"/>
    <property type="match status" value="1"/>
</dbReference>
<comment type="similarity">
    <text evidence="3">Belongs to the TRAFAC class YlqF/YawG GTPase family. RsgA subfamily.</text>
</comment>
<protein>
    <recommendedName>
        <fullName evidence="3">Small ribosomal subunit biogenesis GTPase RsgA</fullName>
        <ecNumber evidence="3">3.6.1.-</ecNumber>
    </recommendedName>
</protein>
<sequence>MLKKTNNKYNCVVGDRVEISADNTIVEIFKRDNMLIRPIVANVDYLAIQFAAKHPNIDFERINLLLLTAFYYKVKPIVIVNKIDYLTKEELCELKEKLSFLEKISVPMFLISCHQNIGLEKVENFLKDKITVIGGPSGVGKSSFINFLQSEKTLKTGEISEKLQRGKHTTRDSNMIKMKVGGYIIDTPGFSSIEVPNIENREELISLFPEFSNIESCKFLNCSHTHEPGCNVKKEVEENKISKDRYDFYKKTLEILSERWNRYD</sequence>
<keyword evidence="3" id="KW-0862">Zinc</keyword>
<comment type="subcellular location">
    <subcellularLocation>
        <location evidence="3">Cytoplasm</location>
    </subcellularLocation>
</comment>
<dbReference type="Proteomes" id="UP000063147">
    <property type="component" value="Chromosome"/>
</dbReference>
<dbReference type="PANTHER" id="PTHR32120">
    <property type="entry name" value="SMALL RIBOSOMAL SUBUNIT BIOGENESIS GTPASE RSGA"/>
    <property type="match status" value="1"/>
</dbReference>
<feature type="binding site" evidence="3">
    <location>
        <begin position="81"/>
        <end position="84"/>
    </location>
    <ligand>
        <name>GTP</name>
        <dbReference type="ChEBI" id="CHEBI:37565"/>
    </ligand>
</feature>
<keyword evidence="2 3" id="KW-0342">GTP-binding</keyword>
<dbReference type="PROSITE" id="PS51721">
    <property type="entry name" value="G_CP"/>
    <property type="match status" value="1"/>
</dbReference>
<feature type="binding site" evidence="3">
    <location>
        <position position="222"/>
    </location>
    <ligand>
        <name>Zn(2+)</name>
        <dbReference type="ChEBI" id="CHEBI:29105"/>
    </ligand>
</feature>
<evidence type="ECO:0000313" key="6">
    <source>
        <dbReference type="EMBL" id="ALF18898.1"/>
    </source>
</evidence>